<dbReference type="AlphaFoldDB" id="Q337A4"/>
<sequence length="343" mass="37632">MAVGSGEGGGGSGGWDGGRERRPPGAWRAPPPPPPPTGRGSRRPAATAAFPPPIRHHRRRPMPPPPPPPPTGRGCRREVARWEGSSPIGPRTGPRRQPTGGEETDGARRERRFGGRRCCGDDDDDDAGAGEQGGGDGDHVTASEIAHTCSARRIRISLRVADPPAAGRLPPLHPPPRRRRPTWPNAYDLRHAEVVAAHHGSILFRTRVPFADPDFVAPGHFPVDYFVYTTDAAAASPPSLTRLPPCFIDGFSDPVEDEYYKPYQLQRRQIMLDENIGFLSYSSNDGDEFVVADIRNYHCDSLELCIFNHHANSPSSSLSPEQWRIQHLEMHHASARKIGRSKK</sequence>
<accession>Q337A4</accession>
<feature type="compositionally biased region" description="Gly residues" evidence="1">
    <location>
        <begin position="1"/>
        <end position="16"/>
    </location>
</feature>
<feature type="region of interest" description="Disordered" evidence="1">
    <location>
        <begin position="164"/>
        <end position="183"/>
    </location>
</feature>
<protein>
    <submittedName>
        <fullName evidence="2">Uncharacterized protein</fullName>
    </submittedName>
</protein>
<dbReference type="Proteomes" id="UP000000763">
    <property type="component" value="Chromosome 10"/>
</dbReference>
<reference evidence="3" key="1">
    <citation type="journal article" date="2005" name="Nature">
        <title>The map-based sequence of the rice genome.</title>
        <authorList>
            <consortium name="International rice genome sequencing project (IRGSP)"/>
            <person name="Matsumoto T."/>
            <person name="Wu J."/>
            <person name="Kanamori H."/>
            <person name="Katayose Y."/>
            <person name="Fujisawa M."/>
            <person name="Namiki N."/>
            <person name="Mizuno H."/>
            <person name="Yamamoto K."/>
            <person name="Antonio B.A."/>
            <person name="Baba T."/>
            <person name="Sakata K."/>
            <person name="Nagamura Y."/>
            <person name="Aoki H."/>
            <person name="Arikawa K."/>
            <person name="Arita K."/>
            <person name="Bito T."/>
            <person name="Chiden Y."/>
            <person name="Fujitsuka N."/>
            <person name="Fukunaka R."/>
            <person name="Hamada M."/>
            <person name="Harada C."/>
            <person name="Hayashi A."/>
            <person name="Hijishita S."/>
            <person name="Honda M."/>
            <person name="Hosokawa S."/>
            <person name="Ichikawa Y."/>
            <person name="Idonuma A."/>
            <person name="Iijima M."/>
            <person name="Ikeda M."/>
            <person name="Ikeno M."/>
            <person name="Ito K."/>
            <person name="Ito S."/>
            <person name="Ito T."/>
            <person name="Ito Y."/>
            <person name="Ito Y."/>
            <person name="Iwabuchi A."/>
            <person name="Kamiya K."/>
            <person name="Karasawa W."/>
            <person name="Kurita K."/>
            <person name="Katagiri S."/>
            <person name="Kikuta A."/>
            <person name="Kobayashi H."/>
            <person name="Kobayashi N."/>
            <person name="Machita K."/>
            <person name="Maehara T."/>
            <person name="Masukawa M."/>
            <person name="Mizubayashi T."/>
            <person name="Mukai Y."/>
            <person name="Nagasaki H."/>
            <person name="Nagata Y."/>
            <person name="Naito S."/>
            <person name="Nakashima M."/>
            <person name="Nakama Y."/>
            <person name="Nakamichi Y."/>
            <person name="Nakamura M."/>
            <person name="Meguro A."/>
            <person name="Negishi M."/>
            <person name="Ohta I."/>
            <person name="Ohta T."/>
            <person name="Okamoto M."/>
            <person name="Ono N."/>
            <person name="Saji S."/>
            <person name="Sakaguchi M."/>
            <person name="Sakai K."/>
            <person name="Shibata M."/>
            <person name="Shimokawa T."/>
            <person name="Song J."/>
            <person name="Takazaki Y."/>
            <person name="Terasawa K."/>
            <person name="Tsugane M."/>
            <person name="Tsuji K."/>
            <person name="Ueda S."/>
            <person name="Waki K."/>
            <person name="Yamagata H."/>
            <person name="Yamamoto M."/>
            <person name="Yamamoto S."/>
            <person name="Yamane H."/>
            <person name="Yoshiki S."/>
            <person name="Yoshihara R."/>
            <person name="Yukawa K."/>
            <person name="Zhong H."/>
            <person name="Yano M."/>
            <person name="Yuan Q."/>
            <person name="Ouyang S."/>
            <person name="Liu J."/>
            <person name="Jones K.M."/>
            <person name="Gansberger K."/>
            <person name="Moffat K."/>
            <person name="Hill J."/>
            <person name="Bera J."/>
            <person name="Fadrosh D."/>
            <person name="Jin S."/>
            <person name="Johri S."/>
            <person name="Kim M."/>
            <person name="Overton L."/>
            <person name="Reardon M."/>
            <person name="Tsitrin T."/>
            <person name="Vuong H."/>
            <person name="Weaver B."/>
            <person name="Ciecko A."/>
            <person name="Tallon L."/>
            <person name="Jackson J."/>
            <person name="Pai G."/>
            <person name="Aken S.V."/>
            <person name="Utterback T."/>
            <person name="Reidmuller S."/>
            <person name="Feldblyum T."/>
            <person name="Hsiao J."/>
            <person name="Zismann V."/>
            <person name="Iobst S."/>
            <person name="de Vazeille A.R."/>
            <person name="Buell C.R."/>
            <person name="Ying K."/>
            <person name="Li Y."/>
            <person name="Lu T."/>
            <person name="Huang Y."/>
            <person name="Zhao Q."/>
            <person name="Feng Q."/>
            <person name="Zhang L."/>
            <person name="Zhu J."/>
            <person name="Weng Q."/>
            <person name="Mu J."/>
            <person name="Lu Y."/>
            <person name="Fan D."/>
            <person name="Liu Y."/>
            <person name="Guan J."/>
            <person name="Zhang Y."/>
            <person name="Yu S."/>
            <person name="Liu X."/>
            <person name="Zhang Y."/>
            <person name="Hong G."/>
            <person name="Han B."/>
            <person name="Choisne N."/>
            <person name="Demange N."/>
            <person name="Orjeda G."/>
            <person name="Samain S."/>
            <person name="Cattolico L."/>
            <person name="Pelletier E."/>
            <person name="Couloux A."/>
            <person name="Segurens B."/>
            <person name="Wincker P."/>
            <person name="D'Hont A."/>
            <person name="Scarpelli C."/>
            <person name="Weissenbach J."/>
            <person name="Salanoubat M."/>
            <person name="Quetier F."/>
            <person name="Yu Y."/>
            <person name="Kim H.R."/>
            <person name="Rambo T."/>
            <person name="Currie J."/>
            <person name="Collura K."/>
            <person name="Luo M."/>
            <person name="Yang T."/>
            <person name="Ammiraju J.S.S."/>
            <person name="Engler F."/>
            <person name="Soderlund C."/>
            <person name="Wing R.A."/>
            <person name="Palmer L.E."/>
            <person name="de la Bastide M."/>
            <person name="Spiegel L."/>
            <person name="Nascimento L."/>
            <person name="Zutavern T."/>
            <person name="O'Shaughnessy A."/>
            <person name="Dike S."/>
            <person name="Dedhia N."/>
            <person name="Preston R."/>
            <person name="Balija V."/>
            <person name="McCombie W.R."/>
            <person name="Chow T."/>
            <person name="Chen H."/>
            <person name="Chung M."/>
            <person name="Chen C."/>
            <person name="Shaw J."/>
            <person name="Wu H."/>
            <person name="Hsiao K."/>
            <person name="Chao Y."/>
            <person name="Chu M."/>
            <person name="Cheng C."/>
            <person name="Hour A."/>
            <person name="Lee P."/>
            <person name="Lin S."/>
            <person name="Lin Y."/>
            <person name="Liou J."/>
            <person name="Liu S."/>
            <person name="Hsing Y."/>
            <person name="Raghuvanshi S."/>
            <person name="Mohanty A."/>
            <person name="Bharti A.K."/>
            <person name="Gaur A."/>
            <person name="Gupta V."/>
            <person name="Kumar D."/>
            <person name="Ravi V."/>
            <person name="Vij S."/>
            <person name="Kapur A."/>
            <person name="Khurana P."/>
            <person name="Khurana P."/>
            <person name="Khurana J.P."/>
            <person name="Tyagi A.K."/>
            <person name="Gaikwad K."/>
            <person name="Singh A."/>
            <person name="Dalal V."/>
            <person name="Srivastava S."/>
            <person name="Dixit A."/>
            <person name="Pal A.K."/>
            <person name="Ghazi I.A."/>
            <person name="Yadav M."/>
            <person name="Pandit A."/>
            <person name="Bhargava A."/>
            <person name="Sureshbabu K."/>
            <person name="Batra K."/>
            <person name="Sharma T.R."/>
            <person name="Mohapatra T."/>
            <person name="Singh N.K."/>
            <person name="Messing J."/>
            <person name="Nelson A.B."/>
            <person name="Fuks G."/>
            <person name="Kavchok S."/>
            <person name="Keizer G."/>
            <person name="Linton E."/>
            <person name="Llaca V."/>
            <person name="Song R."/>
            <person name="Tanyolac B."/>
            <person name="Young S."/>
            <person name="Ho-Il K."/>
            <person name="Hahn J.H."/>
            <person name="Sangsakoo G."/>
            <person name="Vanavichit A."/>
            <person name="de Mattos Luiz.A.T."/>
            <person name="Zimmer P.D."/>
            <person name="Malone G."/>
            <person name="Dellagostin O."/>
            <person name="de Oliveira A.C."/>
            <person name="Bevan M."/>
            <person name="Bancroft I."/>
            <person name="Minx P."/>
            <person name="Cordum H."/>
            <person name="Wilson R."/>
            <person name="Cheng Z."/>
            <person name="Jin W."/>
            <person name="Jiang J."/>
            <person name="Leong S.A."/>
            <person name="Iwama H."/>
            <person name="Gojobori T."/>
            <person name="Itoh T."/>
            <person name="Niimura Y."/>
            <person name="Fujii Y."/>
            <person name="Habara T."/>
            <person name="Sakai H."/>
            <person name="Sato Y."/>
            <person name="Wilson G."/>
            <person name="Kumar K."/>
            <person name="McCouch S."/>
            <person name="Juretic N."/>
            <person name="Hoen D."/>
            <person name="Wright S."/>
            <person name="Bruskiewich R."/>
            <person name="Bureau T."/>
            <person name="Miyao A."/>
            <person name="Hirochika H."/>
            <person name="Nishikawa T."/>
            <person name="Kadowaki K."/>
            <person name="Sugiura M."/>
            <person name="Burr B."/>
            <person name="Sasaki T."/>
        </authorList>
    </citation>
    <scope>NUCLEOTIDE SEQUENCE [LARGE SCALE GENOMIC DNA]</scope>
    <source>
        <strain evidence="3">cv. Nipponbare</strain>
    </source>
</reference>
<evidence type="ECO:0000256" key="1">
    <source>
        <dbReference type="SAM" id="MobiDB-lite"/>
    </source>
</evidence>
<evidence type="ECO:0000313" key="2">
    <source>
        <dbReference type="EMBL" id="AAM92294.1"/>
    </source>
</evidence>
<name>Q337A4_ORYSJ</name>
<proteinExistence type="predicted"/>
<dbReference type="EMBL" id="AC079029">
    <property type="protein sequence ID" value="AAM92294.1"/>
    <property type="molecule type" value="Genomic_DNA"/>
</dbReference>
<feature type="compositionally biased region" description="Pro residues" evidence="1">
    <location>
        <begin position="62"/>
        <end position="71"/>
    </location>
</feature>
<evidence type="ECO:0000313" key="3">
    <source>
        <dbReference type="Proteomes" id="UP000000763"/>
    </source>
</evidence>
<feature type="region of interest" description="Disordered" evidence="1">
    <location>
        <begin position="1"/>
        <end position="141"/>
    </location>
</feature>
<dbReference type="PANTHER" id="PTHR33074:SF79">
    <property type="entry name" value="EXPRESSED PROTEIN"/>
    <property type="match status" value="1"/>
</dbReference>
<dbReference type="PANTHER" id="PTHR33074">
    <property type="entry name" value="EXPRESSED PROTEIN-RELATED"/>
    <property type="match status" value="1"/>
</dbReference>
<organism evidence="2 3">
    <name type="scientific">Oryza sativa subsp. japonica</name>
    <name type="common">Rice</name>
    <dbReference type="NCBI Taxonomy" id="39947"/>
    <lineage>
        <taxon>Eukaryota</taxon>
        <taxon>Viridiplantae</taxon>
        <taxon>Streptophyta</taxon>
        <taxon>Embryophyta</taxon>
        <taxon>Tracheophyta</taxon>
        <taxon>Spermatophyta</taxon>
        <taxon>Magnoliopsida</taxon>
        <taxon>Liliopsida</taxon>
        <taxon>Poales</taxon>
        <taxon>Poaceae</taxon>
        <taxon>BOP clade</taxon>
        <taxon>Oryzoideae</taxon>
        <taxon>Oryzeae</taxon>
        <taxon>Oryzinae</taxon>
        <taxon>Oryza</taxon>
        <taxon>Oryza sativa</taxon>
    </lineage>
</organism>
<reference evidence="3" key="2">
    <citation type="journal article" date="2008" name="Nucleic Acids Res.">
        <title>The rice annotation project database (RAP-DB): 2008 update.</title>
        <authorList>
            <consortium name="The rice annotation project (RAP)"/>
        </authorList>
    </citation>
    <scope>GENOME REANNOTATION</scope>
    <source>
        <strain evidence="3">cv. Nipponbare</strain>
    </source>
</reference>
<gene>
    <name evidence="2" type="ORF">OSJNBb0028C01.46</name>
</gene>